<feature type="transmembrane region" description="Helical" evidence="1">
    <location>
        <begin position="49"/>
        <end position="70"/>
    </location>
</feature>
<name>A0A918VW06_9HYPH</name>
<dbReference type="Proteomes" id="UP000646579">
    <property type="component" value="Unassembled WGS sequence"/>
</dbReference>
<proteinExistence type="predicted"/>
<reference evidence="2" key="2">
    <citation type="submission" date="2020-09" db="EMBL/GenBank/DDBJ databases">
        <authorList>
            <person name="Sun Q."/>
            <person name="Kim S."/>
        </authorList>
    </citation>
    <scope>NUCLEOTIDE SEQUENCE</scope>
    <source>
        <strain evidence="2">KCTC 32437</strain>
    </source>
</reference>
<comment type="caution">
    <text evidence="2">The sequence shown here is derived from an EMBL/GenBank/DDBJ whole genome shotgun (WGS) entry which is preliminary data.</text>
</comment>
<dbReference type="AlphaFoldDB" id="A0A918VW06"/>
<keyword evidence="1" id="KW-1133">Transmembrane helix</keyword>
<keyword evidence="1" id="KW-0812">Transmembrane</keyword>
<evidence type="ECO:0000256" key="1">
    <source>
        <dbReference type="SAM" id="Phobius"/>
    </source>
</evidence>
<protein>
    <submittedName>
        <fullName evidence="2">Uncharacterized protein</fullName>
    </submittedName>
</protein>
<keyword evidence="1" id="KW-0472">Membrane</keyword>
<dbReference type="EMBL" id="BMZE01000003">
    <property type="protein sequence ID" value="GHA29982.1"/>
    <property type="molecule type" value="Genomic_DNA"/>
</dbReference>
<accession>A0A918VW06</accession>
<reference evidence="2" key="1">
    <citation type="journal article" date="2014" name="Int. J. Syst. Evol. Microbiol.">
        <title>Complete genome sequence of Corynebacterium casei LMG S-19264T (=DSM 44701T), isolated from a smear-ripened cheese.</title>
        <authorList>
            <consortium name="US DOE Joint Genome Institute (JGI-PGF)"/>
            <person name="Walter F."/>
            <person name="Albersmeier A."/>
            <person name="Kalinowski J."/>
            <person name="Ruckert C."/>
        </authorList>
    </citation>
    <scope>NUCLEOTIDE SEQUENCE</scope>
    <source>
        <strain evidence="2">KCTC 32437</strain>
    </source>
</reference>
<organism evidence="2 3">
    <name type="scientific">Devosia pacifica</name>
    <dbReference type="NCBI Taxonomy" id="1335967"/>
    <lineage>
        <taxon>Bacteria</taxon>
        <taxon>Pseudomonadati</taxon>
        <taxon>Pseudomonadota</taxon>
        <taxon>Alphaproteobacteria</taxon>
        <taxon>Hyphomicrobiales</taxon>
        <taxon>Devosiaceae</taxon>
        <taxon>Devosia</taxon>
    </lineage>
</organism>
<gene>
    <name evidence="2" type="ORF">GCM10007989_27070</name>
</gene>
<sequence>MLFSRRKWQPSETRLYAFLTARPNFPDGIFTPNGSIGCLPPMEAIMLDLIYLAITAAAFSGLVAYARGLARL</sequence>
<evidence type="ECO:0000313" key="3">
    <source>
        <dbReference type="Proteomes" id="UP000646579"/>
    </source>
</evidence>
<keyword evidence="3" id="KW-1185">Reference proteome</keyword>
<evidence type="ECO:0000313" key="2">
    <source>
        <dbReference type="EMBL" id="GHA29982.1"/>
    </source>
</evidence>